<comment type="caution">
    <text evidence="2">The sequence shown here is derived from an EMBL/GenBank/DDBJ whole genome shotgun (WGS) entry which is preliminary data.</text>
</comment>
<dbReference type="Proteomes" id="UP000011688">
    <property type="component" value="Unassembled WGS sequence"/>
</dbReference>
<dbReference type="EMBL" id="AOIB01000013">
    <property type="protein sequence ID" value="ELY60370.1"/>
    <property type="molecule type" value="Genomic_DNA"/>
</dbReference>
<organism evidence="2 3">
    <name type="scientific">Natronococcus amylolyticus DSM 10524</name>
    <dbReference type="NCBI Taxonomy" id="1227497"/>
    <lineage>
        <taxon>Archaea</taxon>
        <taxon>Methanobacteriati</taxon>
        <taxon>Methanobacteriota</taxon>
        <taxon>Stenosarchaea group</taxon>
        <taxon>Halobacteria</taxon>
        <taxon>Halobacteriales</taxon>
        <taxon>Natrialbaceae</taxon>
        <taxon>Natronococcus</taxon>
    </lineage>
</organism>
<keyword evidence="1" id="KW-0472">Membrane</keyword>
<evidence type="ECO:0000313" key="3">
    <source>
        <dbReference type="Proteomes" id="UP000011688"/>
    </source>
</evidence>
<feature type="transmembrane region" description="Helical" evidence="1">
    <location>
        <begin position="64"/>
        <end position="83"/>
    </location>
</feature>
<reference evidence="2 3" key="1">
    <citation type="journal article" date="2014" name="PLoS Genet.">
        <title>Phylogenetically driven sequencing of extremely halophilic archaea reveals strategies for static and dynamic osmo-response.</title>
        <authorList>
            <person name="Becker E.A."/>
            <person name="Seitzer P.M."/>
            <person name="Tritt A."/>
            <person name="Larsen D."/>
            <person name="Krusor M."/>
            <person name="Yao A.I."/>
            <person name="Wu D."/>
            <person name="Madern D."/>
            <person name="Eisen J.A."/>
            <person name="Darling A.E."/>
            <person name="Facciotti M.T."/>
        </authorList>
    </citation>
    <scope>NUCLEOTIDE SEQUENCE [LARGE SCALE GENOMIC DNA]</scope>
    <source>
        <strain evidence="2 3">DSM 10524</strain>
    </source>
</reference>
<gene>
    <name evidence="2" type="ORF">C491_03710</name>
</gene>
<keyword evidence="1" id="KW-1133">Transmembrane helix</keyword>
<feature type="transmembrane region" description="Helical" evidence="1">
    <location>
        <begin position="37"/>
        <end position="57"/>
    </location>
</feature>
<dbReference type="OrthoDB" id="203413at2157"/>
<accession>L9XF69</accession>
<keyword evidence="3" id="KW-1185">Reference proteome</keyword>
<evidence type="ECO:0000256" key="1">
    <source>
        <dbReference type="SAM" id="Phobius"/>
    </source>
</evidence>
<dbReference type="eggNOG" id="arCOG11138">
    <property type="taxonomic scope" value="Archaea"/>
</dbReference>
<name>L9XF69_9EURY</name>
<keyword evidence="1" id="KW-0812">Transmembrane</keyword>
<protein>
    <submittedName>
        <fullName evidence="2">Uncharacterized protein</fullName>
    </submittedName>
</protein>
<dbReference type="AlphaFoldDB" id="L9XF69"/>
<proteinExistence type="predicted"/>
<dbReference type="STRING" id="1227497.C491_03710"/>
<dbReference type="RefSeq" id="WP_005553862.1">
    <property type="nucleotide sequence ID" value="NZ_AOIB01000013.1"/>
</dbReference>
<feature type="transmembrane region" description="Helical" evidence="1">
    <location>
        <begin position="14"/>
        <end position="31"/>
    </location>
</feature>
<evidence type="ECO:0000313" key="2">
    <source>
        <dbReference type="EMBL" id="ELY60370.1"/>
    </source>
</evidence>
<feature type="transmembrane region" description="Helical" evidence="1">
    <location>
        <begin position="89"/>
        <end position="112"/>
    </location>
</feature>
<sequence>MSDTIELSASMRRLIVYGILFYFALFAYATLAEDAMAMLVTEFAFGVIAVGIGAILYREADEPTSVVTGAAVCLIAGGILQFAHLVSGLVVIDLASTLLVYAGIGLYIYAAWNS</sequence>